<feature type="compositionally biased region" description="Polar residues" evidence="1">
    <location>
        <begin position="291"/>
        <end position="302"/>
    </location>
</feature>
<dbReference type="AlphaFoldDB" id="A0A0M9W9U9"/>
<accession>A0A0M9W9U9</accession>
<dbReference type="EMBL" id="LHQQ01000477">
    <property type="protein sequence ID" value="KOS36369.1"/>
    <property type="molecule type" value="Genomic_DNA"/>
</dbReference>
<dbReference type="Proteomes" id="UP000037696">
    <property type="component" value="Unassembled WGS sequence"/>
</dbReference>
<keyword evidence="3" id="KW-1185">Reference proteome</keyword>
<protein>
    <submittedName>
        <fullName evidence="2">Uncharacterized protein</fullName>
    </submittedName>
</protein>
<dbReference type="OrthoDB" id="5429583at2759"/>
<name>A0A0M9W9U9_9EURO</name>
<evidence type="ECO:0000313" key="3">
    <source>
        <dbReference type="Proteomes" id="UP000037696"/>
    </source>
</evidence>
<evidence type="ECO:0000256" key="1">
    <source>
        <dbReference type="SAM" id="MobiDB-lite"/>
    </source>
</evidence>
<dbReference type="PANTHER" id="PTHR35391:SF5">
    <property type="entry name" value="DUF6590 DOMAIN-CONTAINING PROTEIN"/>
    <property type="match status" value="1"/>
</dbReference>
<reference evidence="2 3" key="1">
    <citation type="submission" date="2015-08" db="EMBL/GenBank/DDBJ databases">
        <title>Genome sequencing of Penicillium nordicum.</title>
        <authorList>
            <person name="Nguyen H.D."/>
            <person name="Seifert K.A."/>
        </authorList>
    </citation>
    <scope>NUCLEOTIDE SEQUENCE [LARGE SCALE GENOMIC DNA]</scope>
    <source>
        <strain evidence="2 3">DAOMC 185683</strain>
    </source>
</reference>
<comment type="caution">
    <text evidence="2">The sequence shown here is derived from an EMBL/GenBank/DDBJ whole genome shotgun (WGS) entry which is preliminary data.</text>
</comment>
<dbReference type="PANTHER" id="PTHR35391">
    <property type="entry name" value="C2H2-TYPE DOMAIN-CONTAINING PROTEIN-RELATED"/>
    <property type="match status" value="1"/>
</dbReference>
<evidence type="ECO:0000313" key="2">
    <source>
        <dbReference type="EMBL" id="KOS36369.1"/>
    </source>
</evidence>
<feature type="region of interest" description="Disordered" evidence="1">
    <location>
        <begin position="127"/>
        <end position="147"/>
    </location>
</feature>
<feature type="compositionally biased region" description="Acidic residues" evidence="1">
    <location>
        <begin position="132"/>
        <end position="143"/>
    </location>
</feature>
<dbReference type="STRING" id="229535.A0A0M9W9U9"/>
<feature type="region of interest" description="Disordered" evidence="1">
    <location>
        <begin position="270"/>
        <end position="302"/>
    </location>
</feature>
<sequence length="302" mass="34315">MGVEDSEPVDSLVTAGKKVNNLFTALDGLINVNSDDKYRLTNELQRFQLWAVDLGLYHGGHSSLDYRFRDSPPLFKYAYKLLRDLETGLSQCVYSPSLLRRYHLLTWLIGPIVRGALGDCTVPSPNISGLESDNDDSEEEEDFSSYQKESLTEARLNNITTTVDRLYSLSFKIRNPAMRLGLSKAMKYTEVDPDTGVNLVEVYASFDQKHLAELFRCFGHQDPENLENHYLVQRLGRANTRRRQQFGYWRKRKVKYKEYSKSVEKTAANYSQTVHASHGGELSVADGPRSAPSQPSTATWLD</sequence>
<proteinExistence type="predicted"/>
<organism evidence="2 3">
    <name type="scientific">Penicillium nordicum</name>
    <dbReference type="NCBI Taxonomy" id="229535"/>
    <lineage>
        <taxon>Eukaryota</taxon>
        <taxon>Fungi</taxon>
        <taxon>Dikarya</taxon>
        <taxon>Ascomycota</taxon>
        <taxon>Pezizomycotina</taxon>
        <taxon>Eurotiomycetes</taxon>
        <taxon>Eurotiomycetidae</taxon>
        <taxon>Eurotiales</taxon>
        <taxon>Aspergillaceae</taxon>
        <taxon>Penicillium</taxon>
    </lineage>
</organism>
<gene>
    <name evidence="2" type="ORF">ACN38_g12893</name>
</gene>